<evidence type="ECO:0000313" key="1">
    <source>
        <dbReference type="EnsemblMetazoa" id="AATE019894-PA.1"/>
    </source>
</evidence>
<organism evidence="1">
    <name type="scientific">Anopheles atroparvus</name>
    <name type="common">European mosquito</name>
    <dbReference type="NCBI Taxonomy" id="41427"/>
    <lineage>
        <taxon>Eukaryota</taxon>
        <taxon>Metazoa</taxon>
        <taxon>Ecdysozoa</taxon>
        <taxon>Arthropoda</taxon>
        <taxon>Hexapoda</taxon>
        <taxon>Insecta</taxon>
        <taxon>Pterygota</taxon>
        <taxon>Neoptera</taxon>
        <taxon>Endopterygota</taxon>
        <taxon>Diptera</taxon>
        <taxon>Nematocera</taxon>
        <taxon>Culicoidea</taxon>
        <taxon>Culicidae</taxon>
        <taxon>Anophelinae</taxon>
        <taxon>Anopheles</taxon>
    </lineage>
</organism>
<sequence length="319" mass="36323">MSVISSRVILPSWLISYSEKVQHSFSSSVPRDSIDRPCHKRLLSQDSKDQCARKSSMVQIELSRLVGRDRLREAVFTTTPPVIDGVVTVDSSRDRFIEMYQSLERYRHGFIPASPGCISEMMHGNAAFNTLTLTNGEHSLSKSQPQGTQFPYVCWKGHFMKVNQRFGSVCLLWELSLKPGERQSSQENLLIRYERRQPAGLVNRLTNPSPEVWHGIDNSMAVACNASHVPMDKALEVRADRLVDSVRRRRNNLLPSDKRADPVVPVTCFRIVGHRDSRWRSNASRFSFREGTHLTDAKRREGGDNDFGVIWGEIWLPCV</sequence>
<reference evidence="1" key="1">
    <citation type="submission" date="2022-08" db="UniProtKB">
        <authorList>
            <consortium name="EnsemblMetazoa"/>
        </authorList>
    </citation>
    <scope>IDENTIFICATION</scope>
    <source>
        <strain evidence="1">EBRO</strain>
    </source>
</reference>
<proteinExistence type="predicted"/>
<accession>A0A182JKR1</accession>
<protein>
    <submittedName>
        <fullName evidence="1">Uncharacterized protein</fullName>
    </submittedName>
</protein>
<dbReference type="AlphaFoldDB" id="A0A182JKR1"/>
<name>A0A182JKR1_ANOAO</name>
<dbReference type="EnsemblMetazoa" id="AATE019894-RA">
    <property type="protein sequence ID" value="AATE019894-PA.1"/>
    <property type="gene ID" value="AATE019894"/>
</dbReference>
<dbReference type="VEuPathDB" id="VectorBase:AATE019894"/>